<name>A0A4R5VMV9_9BACI</name>
<protein>
    <submittedName>
        <fullName evidence="1">Sporulation protein Cse60</fullName>
    </submittedName>
</protein>
<dbReference type="RefSeq" id="WP_133337189.1">
    <property type="nucleotide sequence ID" value="NZ_SMYO01000009.1"/>
</dbReference>
<dbReference type="EMBL" id="SMYO01000009">
    <property type="protein sequence ID" value="TDK59494.1"/>
    <property type="molecule type" value="Genomic_DNA"/>
</dbReference>
<dbReference type="Pfam" id="PF10957">
    <property type="entry name" value="Spore_Cse60"/>
    <property type="match status" value="1"/>
</dbReference>
<gene>
    <name evidence="1" type="ORF">E2K98_19940</name>
</gene>
<evidence type="ECO:0000313" key="1">
    <source>
        <dbReference type="EMBL" id="TDK59494.1"/>
    </source>
</evidence>
<dbReference type="AlphaFoldDB" id="A0A4R5VMV9"/>
<dbReference type="InterPro" id="IPR020296">
    <property type="entry name" value="Spore_Cse60"/>
</dbReference>
<sequence>MYEAKGFESTDFAEFTRVVNDFLGSLDEGKLIDVKYNSVPLAISTHTEYGVYPDTKYTAIIILKKS</sequence>
<evidence type="ECO:0000313" key="2">
    <source>
        <dbReference type="Proteomes" id="UP000295132"/>
    </source>
</evidence>
<accession>A0A4R5VMV9</accession>
<organism evidence="1 2">
    <name type="scientific">Bacillus salipaludis</name>
    <dbReference type="NCBI Taxonomy" id="2547811"/>
    <lineage>
        <taxon>Bacteria</taxon>
        <taxon>Bacillati</taxon>
        <taxon>Bacillota</taxon>
        <taxon>Bacilli</taxon>
        <taxon>Bacillales</taxon>
        <taxon>Bacillaceae</taxon>
        <taxon>Bacillus</taxon>
    </lineage>
</organism>
<proteinExistence type="predicted"/>
<dbReference type="Proteomes" id="UP000295132">
    <property type="component" value="Unassembled WGS sequence"/>
</dbReference>
<comment type="caution">
    <text evidence="1">The sequence shown here is derived from an EMBL/GenBank/DDBJ whole genome shotgun (WGS) entry which is preliminary data.</text>
</comment>
<reference evidence="1 2" key="1">
    <citation type="submission" date="2019-03" db="EMBL/GenBank/DDBJ databases">
        <title>Bacillus niacini sp. nov. a Nicotinate-Metabolizing Mesophile Isolated from Soil.</title>
        <authorList>
            <person name="Zhang G."/>
        </authorList>
    </citation>
    <scope>NUCLEOTIDE SEQUENCE [LARGE SCALE GENOMIC DNA]</scope>
    <source>
        <strain evidence="1 2">WN066</strain>
    </source>
</reference>